<organism evidence="1">
    <name type="scientific">Larimichthys crocea</name>
    <name type="common">Large yellow croaker</name>
    <name type="synonym">Pseudosciaena crocea</name>
    <dbReference type="NCBI Taxonomy" id="215358"/>
    <lineage>
        <taxon>Eukaryota</taxon>
        <taxon>Metazoa</taxon>
        <taxon>Chordata</taxon>
        <taxon>Craniata</taxon>
        <taxon>Vertebrata</taxon>
        <taxon>Euteleostomi</taxon>
        <taxon>Actinopterygii</taxon>
        <taxon>Neopterygii</taxon>
        <taxon>Teleostei</taxon>
        <taxon>Neoteleostei</taxon>
        <taxon>Acanthomorphata</taxon>
        <taxon>Eupercaria</taxon>
        <taxon>Sciaenidae</taxon>
        <taxon>Larimichthys</taxon>
    </lineage>
</organism>
<reference evidence="1" key="1">
    <citation type="journal article" date="2015" name="PLoS Genet.">
        <title>Genome Sequencing of the Perciform Fish Larimichthys crocea Provides Insights into Molecular and Genetic Mechanisms of Stress Adaptation.</title>
        <authorList>
            <person name="Ao J."/>
            <person name="Mu Y."/>
            <person name="Xiang L.X."/>
            <person name="Fan D."/>
            <person name="Feng M."/>
            <person name="Zhang S."/>
            <person name="Shi Q."/>
            <person name="Zhu L.Y."/>
            <person name="Li T."/>
            <person name="Ding Y."/>
            <person name="Nie L."/>
            <person name="Li Q."/>
            <person name="Dong W.R."/>
            <person name="Jiang L."/>
            <person name="Sun B."/>
            <person name="Zhang X."/>
            <person name="Li M."/>
            <person name="Zhang H.Q."/>
            <person name="Xie S."/>
            <person name="Zhu Y."/>
            <person name="Jiang X."/>
            <person name="Wang X."/>
            <person name="Mu P."/>
            <person name="Chen W."/>
            <person name="Yue Z."/>
            <person name="Wang Z."/>
            <person name="Wang J."/>
            <person name="Shao J.Z."/>
            <person name="Chen X."/>
        </authorList>
    </citation>
    <scope>NUCLEOTIDE SEQUENCE [LARGE SCALE GENOMIC DNA]</scope>
    <source>
        <strain evidence="1">SSNF</strain>
        <tissue evidence="1">Blood</tissue>
    </source>
</reference>
<protein>
    <submittedName>
        <fullName evidence="1">Uncharacterized protein</fullName>
    </submittedName>
</protein>
<accession>A0A0F8AIA9</accession>
<evidence type="ECO:0000313" key="1">
    <source>
        <dbReference type="EMBL" id="KKF21733.1"/>
    </source>
</evidence>
<proteinExistence type="predicted"/>
<dbReference type="AlphaFoldDB" id="A0A0F8AIA9"/>
<gene>
    <name evidence="1" type="ORF">EH28_01999</name>
</gene>
<name>A0A0F8AIA9_LARCR</name>
<dbReference type="EMBL" id="KQ041843">
    <property type="protein sequence ID" value="KKF21733.1"/>
    <property type="molecule type" value="Genomic_DNA"/>
</dbReference>
<sequence>MISGGWFLTDLTAKLNALNNELQGKDRHLPHMINAVGAFKAKLGVWNAQLKNGEADTLSQPGENVTGHR</sequence>